<evidence type="ECO:0008006" key="4">
    <source>
        <dbReference type="Google" id="ProtNLM"/>
    </source>
</evidence>
<dbReference type="EMBL" id="FOZW01000001">
    <property type="protein sequence ID" value="SFS41461.1"/>
    <property type="molecule type" value="Genomic_DNA"/>
</dbReference>
<dbReference type="OrthoDB" id="7869508at2"/>
<accession>A0A1I6PMM5</accession>
<feature type="transmembrane region" description="Helical" evidence="1">
    <location>
        <begin position="66"/>
        <end position="86"/>
    </location>
</feature>
<dbReference type="Proteomes" id="UP000199392">
    <property type="component" value="Unassembled WGS sequence"/>
</dbReference>
<name>A0A1I6PMM5_9RHOB</name>
<dbReference type="AlphaFoldDB" id="A0A1I6PMM5"/>
<keyword evidence="1" id="KW-1133">Transmembrane helix</keyword>
<dbReference type="STRING" id="311180.SAMN04488050_101648"/>
<evidence type="ECO:0000256" key="1">
    <source>
        <dbReference type="SAM" id="Phobius"/>
    </source>
</evidence>
<feature type="transmembrane region" description="Helical" evidence="1">
    <location>
        <begin position="122"/>
        <end position="142"/>
    </location>
</feature>
<dbReference type="NCBIfam" id="NF033773">
    <property type="entry name" value="tellur_TrgA"/>
    <property type="match status" value="1"/>
</dbReference>
<dbReference type="InterPro" id="IPR047784">
    <property type="entry name" value="TrgA"/>
</dbReference>
<evidence type="ECO:0000313" key="2">
    <source>
        <dbReference type="EMBL" id="SFS41461.1"/>
    </source>
</evidence>
<organism evidence="2 3">
    <name type="scientific">Alloyangia pacifica</name>
    <dbReference type="NCBI Taxonomy" id="311180"/>
    <lineage>
        <taxon>Bacteria</taxon>
        <taxon>Pseudomonadati</taxon>
        <taxon>Pseudomonadota</taxon>
        <taxon>Alphaproteobacteria</taxon>
        <taxon>Rhodobacterales</taxon>
        <taxon>Roseobacteraceae</taxon>
        <taxon>Alloyangia</taxon>
    </lineage>
</organism>
<evidence type="ECO:0000313" key="3">
    <source>
        <dbReference type="Proteomes" id="UP000199392"/>
    </source>
</evidence>
<keyword evidence="1" id="KW-0812">Transmembrane</keyword>
<proteinExistence type="predicted"/>
<reference evidence="3" key="1">
    <citation type="submission" date="2016-10" db="EMBL/GenBank/DDBJ databases">
        <authorList>
            <person name="Varghese N."/>
            <person name="Submissions S."/>
        </authorList>
    </citation>
    <scope>NUCLEOTIDE SEQUENCE [LARGE SCALE GENOMIC DNA]</scope>
    <source>
        <strain evidence="3">DSM 26894</strain>
    </source>
</reference>
<protein>
    <recommendedName>
        <fullName evidence="4">Tellurium resistance protein</fullName>
    </recommendedName>
</protein>
<keyword evidence="3" id="KW-1185">Reference proteome</keyword>
<gene>
    <name evidence="2" type="ORF">SAMN04488050_101648</name>
</gene>
<dbReference type="RefSeq" id="WP_092421685.1">
    <property type="nucleotide sequence ID" value="NZ_FNCL01000002.1"/>
</dbReference>
<feature type="transmembrane region" description="Helical" evidence="1">
    <location>
        <begin position="36"/>
        <end position="54"/>
    </location>
</feature>
<keyword evidence="1" id="KW-0472">Membrane</keyword>
<sequence>MTTAARLVAALCLAGLALIGSRYIMTSIMPDTTVFGYFLWVNIVLGLVAGWRILGSRVGRGMANGISAGITATAALVFWGVTAQAINEMLRLALRHRYGSPMEAVIAVFQLFLDFGAHLLDGGFIGLMVVGAVLSGMLAEVVSRNWR</sequence>